<dbReference type="EMBL" id="CAUYUE010000014">
    <property type="protein sequence ID" value="CAK0786269.1"/>
    <property type="molecule type" value="Genomic_DNA"/>
</dbReference>
<dbReference type="Proteomes" id="UP001314263">
    <property type="component" value="Unassembled WGS sequence"/>
</dbReference>
<evidence type="ECO:0000313" key="2">
    <source>
        <dbReference type="EMBL" id="CAK0786269.1"/>
    </source>
</evidence>
<proteinExistence type="predicted"/>
<feature type="region of interest" description="Disordered" evidence="1">
    <location>
        <begin position="736"/>
        <end position="792"/>
    </location>
</feature>
<feature type="region of interest" description="Disordered" evidence="1">
    <location>
        <begin position="399"/>
        <end position="421"/>
    </location>
</feature>
<sequence length="792" mass="83564">MEQSLAAPALAVGQAQALQPDQALDLGQAHALPAPMAPSEDQAAQLQHIAPQPSMHLADSPQLQLAEKKAAQASGLNPNLKYCRNCGEMKPRKEYHKNHSKADELEDVCKPCKAVRDAARRRSRATIVPTVESKVCKKCAEEKPASSFPRNKLTSDGLHSYCKRCKLNMDSVSREKRKRIDNHAVRRTAPAPSEAIGHVGHSALPSPANALHHLQQLPLQLYCDSCKTLCAAQEHAEGDELPTSMHCPACGSVALPIDPNVLQAYAAQMQQPEYAHLADPAAQQTAGMQATNVSAADRMEYQLQLVRGTGWPASEPAPALPLQLQAVAGLPGEAAGQLAHVDPSSLSMLLAAPATPQQEVRSKTCETCHLGKPAEHFAPARSSRDGLGQHCRECVAAGGDSSVHSSAAPLKRPGRRPRTPAPFPVSEKLCRKCSATKPVDDFPRKKSHPDGRDDYCKACHASATKARVALRGPVKEPTVESKVCTKCQQQRPASEFHRDCNKPDGLRGRCRACEAAAGQARRAAKARIEAAPLPHPEPGKLCARCQVEKPDEEFPRQVDGSDGPDAFCKTCSLLAMAELIQKRESGGKPQEDTDASQAHEQQAAEAAGGAPLAVTALGTAAVEGSQVGLQLHQWMAQLQAAQGHPGIDAAQGASVGATHTLEVPALHTGEQLPQSNGAHGLDAPAAVPSMAAQEGAAEPSPVVHVLEGGAAAAEQQHEEAASLVEPLLPDTHAAAMQDGATEDSSHAATEDAPALSEAAATGLHANQSPDEKQLQEERVSEPQLSQASNLGA</sequence>
<accession>A0AAV1IG02</accession>
<dbReference type="InterPro" id="IPR036280">
    <property type="entry name" value="Multihaem_cyt_sf"/>
</dbReference>
<gene>
    <name evidence="2" type="ORF">CVIRNUC_009482</name>
</gene>
<protein>
    <submittedName>
        <fullName evidence="2">Uncharacterized protein</fullName>
    </submittedName>
</protein>
<name>A0AAV1IG02_9CHLO</name>
<reference evidence="2 3" key="1">
    <citation type="submission" date="2023-10" db="EMBL/GenBank/DDBJ databases">
        <authorList>
            <person name="Maclean D."/>
            <person name="Macfadyen A."/>
        </authorList>
    </citation>
    <scope>NUCLEOTIDE SEQUENCE [LARGE SCALE GENOMIC DNA]</scope>
</reference>
<organism evidence="2 3">
    <name type="scientific">Coccomyxa viridis</name>
    <dbReference type="NCBI Taxonomy" id="1274662"/>
    <lineage>
        <taxon>Eukaryota</taxon>
        <taxon>Viridiplantae</taxon>
        <taxon>Chlorophyta</taxon>
        <taxon>core chlorophytes</taxon>
        <taxon>Trebouxiophyceae</taxon>
        <taxon>Trebouxiophyceae incertae sedis</taxon>
        <taxon>Coccomyxaceae</taxon>
        <taxon>Coccomyxa</taxon>
    </lineage>
</organism>
<feature type="compositionally biased region" description="Basic and acidic residues" evidence="1">
    <location>
        <begin position="769"/>
        <end position="780"/>
    </location>
</feature>
<dbReference type="SUPFAM" id="SSF48695">
    <property type="entry name" value="Multiheme cytochromes"/>
    <property type="match status" value="1"/>
</dbReference>
<comment type="caution">
    <text evidence="2">The sequence shown here is derived from an EMBL/GenBank/DDBJ whole genome shotgun (WGS) entry which is preliminary data.</text>
</comment>
<evidence type="ECO:0000313" key="3">
    <source>
        <dbReference type="Proteomes" id="UP001314263"/>
    </source>
</evidence>
<feature type="region of interest" description="Disordered" evidence="1">
    <location>
        <begin position="670"/>
        <end position="700"/>
    </location>
</feature>
<feature type="compositionally biased region" description="Polar residues" evidence="1">
    <location>
        <begin position="782"/>
        <end position="792"/>
    </location>
</feature>
<keyword evidence="3" id="KW-1185">Reference proteome</keyword>
<dbReference type="AlphaFoldDB" id="A0AAV1IG02"/>
<feature type="region of interest" description="Disordered" evidence="1">
    <location>
        <begin position="584"/>
        <end position="607"/>
    </location>
</feature>
<evidence type="ECO:0000256" key="1">
    <source>
        <dbReference type="SAM" id="MobiDB-lite"/>
    </source>
</evidence>